<dbReference type="Proteomes" id="UP000484076">
    <property type="component" value="Unassembled WGS sequence"/>
</dbReference>
<gene>
    <name evidence="2" type="ORF">GEU84_001120</name>
</gene>
<evidence type="ECO:0000313" key="3">
    <source>
        <dbReference type="Proteomes" id="UP000484076"/>
    </source>
</evidence>
<protein>
    <recommendedName>
        <fullName evidence="1">Rcc01698-like C-terminal domain-containing protein</fullName>
    </recommendedName>
</protein>
<proteinExistence type="predicted"/>
<dbReference type="AlphaFoldDB" id="A0A8X8GTT7"/>
<sequence length="334" mass="35305">MEAAVYTPSDAVDERVVPRAFVAPVPVFPVFLDLPLLTGAEVPHAPHIAVAGTPWPGSVALWSAAEDAGYDVNRLLAAPAVIGVTETALFAAPLGLWDRGTALRVRVYGGSLSAASELAVLNGANVMAIGDGSSDRWEVFQFAQAVLVEPGTYDISLRLRGQAGSDAVMPEVWPAGSLVVLLNKAVQQVELAASARGLARHYRIGAAARGFADPAVVHRVEAFQGIGLRPYAPVHLRAVAEGGDLHLSWVRRGRLDGDTWESQEVPLGEEREAYLLRVTAGGMVLREVEVAGPAWTYTAAMRGADGISGAYQIGVAQVSDRFGPGPFRLLDLMA</sequence>
<accession>A0A8X8GTT7</accession>
<organism evidence="2 3">
    <name type="scientific">Fertoeibacter niger</name>
    <dbReference type="NCBI Taxonomy" id="2656921"/>
    <lineage>
        <taxon>Bacteria</taxon>
        <taxon>Pseudomonadati</taxon>
        <taxon>Pseudomonadota</taxon>
        <taxon>Alphaproteobacteria</taxon>
        <taxon>Rhodobacterales</taxon>
        <taxon>Paracoccaceae</taxon>
        <taxon>Fertoeibacter</taxon>
    </lineage>
</organism>
<comment type="caution">
    <text evidence="2">The sequence shown here is derived from an EMBL/GenBank/DDBJ whole genome shotgun (WGS) entry which is preliminary data.</text>
</comment>
<keyword evidence="3" id="KW-1185">Reference proteome</keyword>
<evidence type="ECO:0000259" key="1">
    <source>
        <dbReference type="Pfam" id="PF23666"/>
    </source>
</evidence>
<dbReference type="Pfam" id="PF23666">
    <property type="entry name" value="Rcc01698_C"/>
    <property type="match status" value="1"/>
</dbReference>
<dbReference type="InterPro" id="IPR056490">
    <property type="entry name" value="Rcc01698_C"/>
</dbReference>
<evidence type="ECO:0000313" key="2">
    <source>
        <dbReference type="EMBL" id="NUB42972.1"/>
    </source>
</evidence>
<dbReference type="EMBL" id="WHUT02000001">
    <property type="protein sequence ID" value="NUB42972.1"/>
    <property type="molecule type" value="Genomic_DNA"/>
</dbReference>
<name>A0A8X8GTT7_9RHOB</name>
<dbReference type="RefSeq" id="WP_152823665.1">
    <property type="nucleotide sequence ID" value="NZ_WHUT02000001.1"/>
</dbReference>
<feature type="domain" description="Rcc01698-like C-terminal" evidence="1">
    <location>
        <begin position="80"/>
        <end position="180"/>
    </location>
</feature>
<reference evidence="2" key="1">
    <citation type="submission" date="2020-05" db="EMBL/GenBank/DDBJ databases">
        <title>Fertoebacter nigrum gen. nov., sp. nov., a new member of the family Rhodobacteraceae.</title>
        <authorList>
            <person name="Szuroczki S."/>
            <person name="Abbaszade G."/>
            <person name="Buni D."/>
            <person name="Schumann P."/>
            <person name="Toth E."/>
        </authorList>
    </citation>
    <scope>NUCLEOTIDE SEQUENCE</scope>
    <source>
        <strain evidence="2">RG-N-1a</strain>
    </source>
</reference>